<gene>
    <name evidence="25" type="primary">putA</name>
    <name evidence="25" type="ORF">BN2476_230009</name>
</gene>
<evidence type="ECO:0000256" key="9">
    <source>
        <dbReference type="ARBA" id="ARBA00023027"/>
    </source>
</evidence>
<evidence type="ECO:0000256" key="6">
    <source>
        <dbReference type="ARBA" id="ARBA00022827"/>
    </source>
</evidence>
<dbReference type="Gene3D" id="1.20.5.550">
    <property type="entry name" value="Single Helix bin"/>
    <property type="match status" value="1"/>
</dbReference>
<reference evidence="25" key="1">
    <citation type="submission" date="2016-12" db="EMBL/GenBank/DDBJ databases">
        <authorList>
            <person name="Moulin L."/>
        </authorList>
    </citation>
    <scope>NUCLEOTIDE SEQUENCE [LARGE SCALE GENOMIC DNA]</scope>
    <source>
        <strain evidence="25">STM 7183</strain>
    </source>
</reference>
<evidence type="ECO:0000256" key="12">
    <source>
        <dbReference type="ARBA" id="ARBA00023163"/>
    </source>
</evidence>
<feature type="domain" description="Proline utilization A proline dehydrogenase N-terminal" evidence="24">
    <location>
        <begin position="32"/>
        <end position="79"/>
    </location>
</feature>
<dbReference type="Gene3D" id="3.40.605.10">
    <property type="entry name" value="Aldehyde Dehydrogenase, Chain A, domain 1"/>
    <property type="match status" value="1"/>
</dbReference>
<evidence type="ECO:0000256" key="11">
    <source>
        <dbReference type="ARBA" id="ARBA00023125"/>
    </source>
</evidence>
<comment type="caution">
    <text evidence="25">The sequence shown here is derived from an EMBL/GenBank/DDBJ whole genome shotgun (WGS) entry which is preliminary data.</text>
</comment>
<dbReference type="PROSITE" id="PS00070">
    <property type="entry name" value="ALDEHYDE_DEHYDR_CYS"/>
    <property type="match status" value="1"/>
</dbReference>
<dbReference type="EMBL" id="CYGY02000023">
    <property type="protein sequence ID" value="SIT39456.1"/>
    <property type="molecule type" value="Genomic_DNA"/>
</dbReference>
<keyword evidence="4 18" id="KW-0678">Repressor</keyword>
<dbReference type="EC" id="1.5.5.2" evidence="18"/>
<dbReference type="FunFam" id="3.20.20.220:FF:000004">
    <property type="entry name" value="Bifunctional protein PutA"/>
    <property type="match status" value="1"/>
</dbReference>
<dbReference type="NCBIfam" id="TIGR01238">
    <property type="entry name" value="D1pyr5carbox3"/>
    <property type="match status" value="1"/>
</dbReference>
<evidence type="ECO:0000256" key="2">
    <source>
        <dbReference type="ARBA" id="ARBA00004739"/>
    </source>
</evidence>
<evidence type="ECO:0000259" key="24">
    <source>
        <dbReference type="Pfam" id="PF18327"/>
    </source>
</evidence>
<protein>
    <recommendedName>
        <fullName evidence="18">Bifunctional protein PutA</fullName>
    </recommendedName>
    <domain>
        <recommendedName>
            <fullName evidence="18">Proline dehydrogenase</fullName>
            <ecNumber evidence="18">1.5.5.2</ecNumber>
        </recommendedName>
        <alternativeName>
            <fullName evidence="18">Proline oxidase</fullName>
        </alternativeName>
    </domain>
    <domain>
        <recommendedName>
            <fullName evidence="18">Delta-1-pyrroline-5-carboxylate dehydrogenase</fullName>
            <shortName evidence="18">P5C dehydrogenase</shortName>
            <ecNumber evidence="18">1.2.1.88</ecNumber>
        </recommendedName>
        <alternativeName>
            <fullName evidence="18">L-glutamate gamma-semialdehyde dehydrogenase</fullName>
        </alternativeName>
    </domain>
</protein>
<dbReference type="FunFam" id="1.20.5.460:FF:000001">
    <property type="entry name" value="Bifunctional protein PutA"/>
    <property type="match status" value="1"/>
</dbReference>
<dbReference type="UniPathway" id="UPA00261">
    <property type="reaction ID" value="UER00373"/>
</dbReference>
<dbReference type="FunFam" id="3.40.309.10:FF:000005">
    <property type="entry name" value="1-pyrroline-5-carboxylate dehydrogenase 1"/>
    <property type="match status" value="1"/>
</dbReference>
<feature type="active site" evidence="19">
    <location>
        <position position="815"/>
    </location>
</feature>
<evidence type="ECO:0000256" key="16">
    <source>
        <dbReference type="ARBA" id="ARBA00060889"/>
    </source>
</evidence>
<dbReference type="Pfam" id="PF01619">
    <property type="entry name" value="Pro_dh"/>
    <property type="match status" value="1"/>
</dbReference>
<sequence length="1245" mass="134435">MSTPPANSQQTSSRQPATEPFSQFTAELVPQSRLRELITAAYREPETECVPRILDQARLSPPIAKATEQLAARLVEALRRKNTGSGVEGLIQEFSLSSQEGVALMCLAEALLRIPDRATRDALIRDKISRGNWRTHLGQAPSIFVNAATWGLLITGKLVATSSEATLASALTRIIGRGGEPLIRKGVDMAMRLMGEQFVTGETIEKALANSRKLEAQGFRYSYDMLGEAATTAEDAKRYYESYEKAIHAIGKASAGRGIYEGPGISIKLSALHPRYSRSQHSRMVEELLPRVRALALLARRYDIGLNIDAEEADRLEISLDLLEALCFDKDLQGWNGIGFVIQAYQKRCPFVIDFVLDLARRSGHRIMVRLVKGAYWDTEIKRAQLEGLDGYPVYTRKIYTDISYLACAKKLLAAADAVYPQFATHNAYTLAAIYNLAGPNYYPGQYEFQCLHGMGEPLFQEVVGRSQLNRPCRIYAPVGTHETLLAYLVRRLLENGANTSFVNRIADKSVAVADLIADPIREAEQLSPLGAPHAKIPLPRDLYGTERPNSEGIDLSNERTLQALGESLTSSTQRTWTAAPMLGTEPAVQRAGAPVHNPANRDDIIGTVADATPDDVELALSSAASAYHDWSETSVAHRAGCLTRAADQLEAEMPTLMGLVIREAGKSLPNAISEIREAVDFLRYYAARIAEFDEQSQEPLGPVVCISPWNFPLAIFTGQVVAALAAGNTVIAKPAEQTPLIAAQAVRILREAGVPAGVVQLLPGDGAKVGAKLVADSRVRAVMFTGSTEVAHIINQTLATRLDEAGRPIPLIAETGGQNAMIVDSSALAEQVVVDVLQSAFDSAGQRCSALRVLSIQEEVADRTLEMLLGSMRELVVGNPDRLSVNVGPVIDAEARQGLEAHIASMRASGHRVTQLPLPDGCAKGTFVPPTLIEINSLDELKREVFGPVLHVLRFKRTELQKLMGEIRNTGYGLTLGVHTRIDETIGFVLEHAHVGNVYVNRNIVGAVVGVQPFGGEGLSGTGPKAGGALYLRRLLGKRPASLPKSLSFTPTTAVTAAANPTYTLERLREYFNSVGDEHLASRCTQYIQNPVVGVTAALPGPTGERNTYSLAPRGTVLCVANSVDGAHAQLLAALATGNSVELSGAVAEQVYQELPQALRQHVALVDVASSHPDAVLYDGDETGLLSLTKLLAQQRGAIATVQARPRQMRGNEFEYAVDQLLVERTVSVNTTAAGGNANLMTLA</sequence>
<dbReference type="Pfam" id="PF14850">
    <property type="entry name" value="Pro_dh-DNA_bdg"/>
    <property type="match status" value="1"/>
</dbReference>
<feature type="domain" description="Proline dehydrogenase PutA" evidence="23">
    <location>
        <begin position="87"/>
        <end position="198"/>
    </location>
</feature>
<keyword evidence="9 18" id="KW-0520">NAD</keyword>
<keyword evidence="12 18" id="KW-0804">Transcription</keyword>
<dbReference type="GO" id="GO:0003842">
    <property type="term" value="F:L-glutamate gamma-semialdehyde dehydrogenase activity"/>
    <property type="evidence" value="ECO:0007669"/>
    <property type="project" value="UniProtKB-UniRule"/>
</dbReference>
<dbReference type="OrthoDB" id="6187633at2"/>
<dbReference type="InterPro" id="IPR029041">
    <property type="entry name" value="FAD-linked_oxidoreductase-like"/>
</dbReference>
<dbReference type="Proteomes" id="UP000195569">
    <property type="component" value="Unassembled WGS sequence"/>
</dbReference>
<dbReference type="Gene3D" id="3.20.20.220">
    <property type="match status" value="1"/>
</dbReference>
<dbReference type="GO" id="GO:0003677">
    <property type="term" value="F:DNA binding"/>
    <property type="evidence" value="ECO:0007669"/>
    <property type="project" value="UniProtKB-KW"/>
</dbReference>
<dbReference type="InterPro" id="IPR041349">
    <property type="entry name" value="PRODH"/>
</dbReference>
<organism evidence="25 26">
    <name type="scientific">Paraburkholderia piptadeniae</name>
    <dbReference type="NCBI Taxonomy" id="1701573"/>
    <lineage>
        <taxon>Bacteria</taxon>
        <taxon>Pseudomonadati</taxon>
        <taxon>Pseudomonadota</taxon>
        <taxon>Betaproteobacteria</taxon>
        <taxon>Burkholderiales</taxon>
        <taxon>Burkholderiaceae</taxon>
        <taxon>Paraburkholderia</taxon>
    </lineage>
</organism>
<comment type="catalytic activity">
    <reaction evidence="14 18">
        <text>L-glutamate 5-semialdehyde + NAD(+) + H2O = L-glutamate + NADH + 2 H(+)</text>
        <dbReference type="Rhea" id="RHEA:30235"/>
        <dbReference type="ChEBI" id="CHEBI:15377"/>
        <dbReference type="ChEBI" id="CHEBI:15378"/>
        <dbReference type="ChEBI" id="CHEBI:29985"/>
        <dbReference type="ChEBI" id="CHEBI:57540"/>
        <dbReference type="ChEBI" id="CHEBI:57945"/>
        <dbReference type="ChEBI" id="CHEBI:58066"/>
        <dbReference type="EC" id="1.2.1.88"/>
    </reaction>
</comment>
<dbReference type="NCBIfam" id="NF008869">
    <property type="entry name" value="PRK11904.1"/>
    <property type="match status" value="1"/>
</dbReference>
<evidence type="ECO:0000256" key="3">
    <source>
        <dbReference type="ARBA" id="ARBA00004786"/>
    </source>
</evidence>
<evidence type="ECO:0000256" key="5">
    <source>
        <dbReference type="ARBA" id="ARBA00022630"/>
    </source>
</evidence>
<dbReference type="Pfam" id="PF00171">
    <property type="entry name" value="Aldedh"/>
    <property type="match status" value="1"/>
</dbReference>
<dbReference type="InterPro" id="IPR050485">
    <property type="entry name" value="Proline_metab_enzyme"/>
</dbReference>
<dbReference type="AlphaFoldDB" id="A0A1N7RWG4"/>
<keyword evidence="11 18" id="KW-0238">DNA-binding</keyword>
<evidence type="ECO:0000313" key="25">
    <source>
        <dbReference type="EMBL" id="SIT39456.1"/>
    </source>
</evidence>
<dbReference type="EC" id="1.2.1.88" evidence="18"/>
<evidence type="ECO:0000256" key="19">
    <source>
        <dbReference type="PIRSR" id="PIRSR000197-1"/>
    </source>
</evidence>
<comment type="pathway">
    <text evidence="3 18">Amino-acid degradation; L-proline degradation into L-glutamate; L-glutamate from L-proline: step 2/2.</text>
</comment>
<evidence type="ECO:0000256" key="18">
    <source>
        <dbReference type="PIRNR" id="PIRNR000197"/>
    </source>
</evidence>
<comment type="catalytic activity">
    <reaction evidence="15 18">
        <text>L-proline + a quinone = (S)-1-pyrroline-5-carboxylate + a quinol + H(+)</text>
        <dbReference type="Rhea" id="RHEA:23784"/>
        <dbReference type="ChEBI" id="CHEBI:15378"/>
        <dbReference type="ChEBI" id="CHEBI:17388"/>
        <dbReference type="ChEBI" id="CHEBI:24646"/>
        <dbReference type="ChEBI" id="CHEBI:60039"/>
        <dbReference type="ChEBI" id="CHEBI:132124"/>
        <dbReference type="EC" id="1.5.5.2"/>
    </reaction>
</comment>
<dbReference type="CDD" id="cd07125">
    <property type="entry name" value="ALDH_PutA-P5CDH"/>
    <property type="match status" value="1"/>
</dbReference>
<evidence type="ECO:0000256" key="13">
    <source>
        <dbReference type="ARBA" id="ARBA00023268"/>
    </source>
</evidence>
<dbReference type="InterPro" id="IPR005933">
    <property type="entry name" value="PutA_C"/>
</dbReference>
<dbReference type="Pfam" id="PF18327">
    <property type="entry name" value="PRODH"/>
    <property type="match status" value="1"/>
</dbReference>
<evidence type="ECO:0000259" key="23">
    <source>
        <dbReference type="Pfam" id="PF14850"/>
    </source>
</evidence>
<feature type="domain" description="Proline dehydrogenase" evidence="22">
    <location>
        <begin position="208"/>
        <end position="505"/>
    </location>
</feature>
<dbReference type="NCBIfam" id="NF008772">
    <property type="entry name" value="PRK11809.1"/>
    <property type="match status" value="1"/>
</dbReference>
<keyword evidence="6 18" id="KW-0274">FAD</keyword>
<dbReference type="Gene3D" id="3.40.309.10">
    <property type="entry name" value="Aldehyde Dehydrogenase, Chain A, domain 2"/>
    <property type="match status" value="1"/>
</dbReference>
<dbReference type="GO" id="GO:0003700">
    <property type="term" value="F:DNA-binding transcription factor activity"/>
    <property type="evidence" value="ECO:0007669"/>
    <property type="project" value="InterPro"/>
</dbReference>
<proteinExistence type="inferred from homology"/>
<dbReference type="InterPro" id="IPR015590">
    <property type="entry name" value="Aldehyde_DH_dom"/>
</dbReference>
<dbReference type="SUPFAM" id="SSF51730">
    <property type="entry name" value="FAD-linked oxidoreductase"/>
    <property type="match status" value="1"/>
</dbReference>
<dbReference type="InterPro" id="IPR024090">
    <property type="entry name" value="PRODH_PutA_dom_I"/>
</dbReference>
<evidence type="ECO:0000259" key="21">
    <source>
        <dbReference type="Pfam" id="PF00171"/>
    </source>
</evidence>
<comment type="similarity">
    <text evidence="17 18">In the C-terminal section; belongs to the aldehyde dehydrogenase family.</text>
</comment>
<evidence type="ECO:0000256" key="1">
    <source>
        <dbReference type="ARBA" id="ARBA00001974"/>
    </source>
</evidence>
<dbReference type="Gene3D" id="1.20.5.460">
    <property type="entry name" value="Single helix bin"/>
    <property type="match status" value="1"/>
</dbReference>
<keyword evidence="13" id="KW-0511">Multifunctional enzyme</keyword>
<dbReference type="InterPro" id="IPR016162">
    <property type="entry name" value="Ald_DH_N"/>
</dbReference>
<dbReference type="SUPFAM" id="SSF53720">
    <property type="entry name" value="ALDH-like"/>
    <property type="match status" value="1"/>
</dbReference>
<evidence type="ECO:0000256" key="4">
    <source>
        <dbReference type="ARBA" id="ARBA00022491"/>
    </source>
</evidence>
<evidence type="ECO:0000256" key="17">
    <source>
        <dbReference type="ARBA" id="ARBA00060911"/>
    </source>
</evidence>
<dbReference type="InterPro" id="IPR025703">
    <property type="entry name" value="Bifunct_PutA"/>
</dbReference>
<comment type="similarity">
    <text evidence="16 18">In the N-terminal section; belongs to the proline dehydrogenase family.</text>
</comment>
<evidence type="ECO:0000313" key="26">
    <source>
        <dbReference type="Proteomes" id="UP000195569"/>
    </source>
</evidence>
<keyword evidence="5 18" id="KW-0285">Flavoprotein</keyword>
<evidence type="ECO:0000256" key="7">
    <source>
        <dbReference type="ARBA" id="ARBA00023002"/>
    </source>
</evidence>
<comment type="function">
    <text evidence="18">Oxidizes proline to glutamate for use as a carbon and nitrogen source.</text>
</comment>
<comment type="pathway">
    <text evidence="2 18">Amino-acid degradation; L-proline degradation into L-glutamate; L-glutamate from L-proline: step 1/2.</text>
</comment>
<dbReference type="InterPro" id="IPR016160">
    <property type="entry name" value="Ald_DH_CS_CYS"/>
</dbReference>
<evidence type="ECO:0000256" key="20">
    <source>
        <dbReference type="SAM" id="MobiDB-lite"/>
    </source>
</evidence>
<feature type="region of interest" description="Disordered" evidence="20">
    <location>
        <begin position="1"/>
        <end position="24"/>
    </location>
</feature>
<dbReference type="PANTHER" id="PTHR42862">
    <property type="entry name" value="DELTA-1-PYRROLINE-5-CARBOXYLATE DEHYDROGENASE 1, ISOFORM A-RELATED"/>
    <property type="match status" value="1"/>
</dbReference>
<evidence type="ECO:0000256" key="8">
    <source>
        <dbReference type="ARBA" id="ARBA00023015"/>
    </source>
</evidence>
<comment type="cofactor">
    <cofactor evidence="1 18">
        <name>FAD</name>
        <dbReference type="ChEBI" id="CHEBI:57692"/>
    </cofactor>
</comment>
<dbReference type="PIRSF" id="PIRSF000197">
    <property type="entry name" value="Bifunct_PutA"/>
    <property type="match status" value="1"/>
</dbReference>
<dbReference type="InterPro" id="IPR016163">
    <property type="entry name" value="Ald_DH_C"/>
</dbReference>
<dbReference type="GO" id="GO:0004657">
    <property type="term" value="F:proline dehydrogenase activity"/>
    <property type="evidence" value="ECO:0007669"/>
    <property type="project" value="UniProtKB-UniRule"/>
</dbReference>
<evidence type="ECO:0000256" key="15">
    <source>
        <dbReference type="ARBA" id="ARBA00048779"/>
    </source>
</evidence>
<dbReference type="InterPro" id="IPR024082">
    <property type="entry name" value="PRODH_PutA_dom_II"/>
</dbReference>
<dbReference type="InterPro" id="IPR002872">
    <property type="entry name" value="Proline_DH_dom"/>
</dbReference>
<dbReference type="InterPro" id="IPR016161">
    <property type="entry name" value="Ald_DH/histidinol_DH"/>
</dbReference>
<keyword evidence="8 18" id="KW-0805">Transcription regulation</keyword>
<dbReference type="InterPro" id="IPR024089">
    <property type="entry name" value="PRODH_PutA_dom_I/II"/>
</dbReference>
<keyword evidence="26" id="KW-1185">Reference proteome</keyword>
<evidence type="ECO:0000256" key="14">
    <source>
        <dbReference type="ARBA" id="ARBA00048142"/>
    </source>
</evidence>
<name>A0A1N7RWG4_9BURK</name>
<dbReference type="GO" id="GO:0009898">
    <property type="term" value="C:cytoplasmic side of plasma membrane"/>
    <property type="evidence" value="ECO:0007669"/>
    <property type="project" value="TreeGrafter"/>
</dbReference>
<dbReference type="PANTHER" id="PTHR42862:SF1">
    <property type="entry name" value="DELTA-1-PYRROLINE-5-CARBOXYLATE DEHYDROGENASE 2, ISOFORM A-RELATED"/>
    <property type="match status" value="1"/>
</dbReference>
<evidence type="ECO:0000256" key="10">
    <source>
        <dbReference type="ARBA" id="ARBA00023062"/>
    </source>
</evidence>
<accession>A0A1N7RWG4</accession>
<keyword evidence="7 18" id="KW-0560">Oxidoreductase</keyword>
<dbReference type="GO" id="GO:0010133">
    <property type="term" value="P:L-proline catabolic process to L-glutamate"/>
    <property type="evidence" value="ECO:0007669"/>
    <property type="project" value="UniProtKB-UniRule"/>
</dbReference>
<evidence type="ECO:0000259" key="22">
    <source>
        <dbReference type="Pfam" id="PF01619"/>
    </source>
</evidence>
<feature type="active site" evidence="19">
    <location>
        <position position="849"/>
    </location>
</feature>
<keyword evidence="10 18" id="KW-0642">Proline metabolism</keyword>
<dbReference type="SUPFAM" id="SSF81935">
    <property type="entry name" value="N-terminal domain of bifunctional PutA protein"/>
    <property type="match status" value="1"/>
</dbReference>
<feature type="domain" description="Aldehyde dehydrogenase" evidence="21">
    <location>
        <begin position="594"/>
        <end position="1031"/>
    </location>
</feature>